<sequence>MSSNLKERILQTASELFYRQGIRATGVDAIVKAAGTTKMSLYHYFPSKNDLVLAHLQKTAETMREKILGGIAARASEPKARLLAVFDVFGELLASDGFRGCPFINAATESAAEGEPFRLASVDFYLQFRRRLTQLAEEAEARQPELLARQLSLLISGAIVAEQMQRDSGAMQAARAAAEILINRSLDAA</sequence>
<dbReference type="PRINTS" id="PR00455">
    <property type="entry name" value="HTHTETR"/>
</dbReference>
<dbReference type="AlphaFoldDB" id="H8GKL6"/>
<keyword evidence="2 4" id="KW-0238">DNA-binding</keyword>
<dbReference type="InterPro" id="IPR001647">
    <property type="entry name" value="HTH_TetR"/>
</dbReference>
<evidence type="ECO:0000313" key="7">
    <source>
        <dbReference type="Proteomes" id="UP000005090"/>
    </source>
</evidence>
<evidence type="ECO:0000259" key="5">
    <source>
        <dbReference type="PROSITE" id="PS50977"/>
    </source>
</evidence>
<gene>
    <name evidence="6" type="ORF">Metal_0157</name>
</gene>
<dbReference type="InterPro" id="IPR036271">
    <property type="entry name" value="Tet_transcr_reg_TetR-rel_C_sf"/>
</dbReference>
<dbReference type="PROSITE" id="PS50977">
    <property type="entry name" value="HTH_TETR_2"/>
    <property type="match status" value="1"/>
</dbReference>
<evidence type="ECO:0000256" key="1">
    <source>
        <dbReference type="ARBA" id="ARBA00023015"/>
    </source>
</evidence>
<dbReference type="SUPFAM" id="SSF46689">
    <property type="entry name" value="Homeodomain-like"/>
    <property type="match status" value="1"/>
</dbReference>
<dbReference type="RefSeq" id="WP_005368654.1">
    <property type="nucleotide sequence ID" value="NZ_CM001475.1"/>
</dbReference>
<dbReference type="HOGENOM" id="CLU_069356_23_1_6"/>
<dbReference type="InterPro" id="IPR009057">
    <property type="entry name" value="Homeodomain-like_sf"/>
</dbReference>
<dbReference type="SUPFAM" id="SSF48498">
    <property type="entry name" value="Tetracyclin repressor-like, C-terminal domain"/>
    <property type="match status" value="1"/>
</dbReference>
<proteinExistence type="predicted"/>
<evidence type="ECO:0000256" key="4">
    <source>
        <dbReference type="PROSITE-ProRule" id="PRU00335"/>
    </source>
</evidence>
<feature type="DNA-binding region" description="H-T-H motif" evidence="4">
    <location>
        <begin position="26"/>
        <end position="45"/>
    </location>
</feature>
<evidence type="ECO:0000256" key="3">
    <source>
        <dbReference type="ARBA" id="ARBA00023163"/>
    </source>
</evidence>
<evidence type="ECO:0000256" key="2">
    <source>
        <dbReference type="ARBA" id="ARBA00023125"/>
    </source>
</evidence>
<keyword evidence="1" id="KW-0805">Transcription regulation</keyword>
<name>H8GKL6_METAL</name>
<dbReference type="STRING" id="686340.Metal_0157"/>
<dbReference type="Proteomes" id="UP000005090">
    <property type="component" value="Chromosome"/>
</dbReference>
<feature type="domain" description="HTH tetR-type" evidence="5">
    <location>
        <begin position="3"/>
        <end position="63"/>
    </location>
</feature>
<dbReference type="Gene3D" id="1.10.357.10">
    <property type="entry name" value="Tetracycline Repressor, domain 2"/>
    <property type="match status" value="1"/>
</dbReference>
<dbReference type="Pfam" id="PF16925">
    <property type="entry name" value="TetR_C_13"/>
    <property type="match status" value="1"/>
</dbReference>
<dbReference type="PANTHER" id="PTHR47506">
    <property type="entry name" value="TRANSCRIPTIONAL REGULATORY PROTEIN"/>
    <property type="match status" value="1"/>
</dbReference>
<evidence type="ECO:0000313" key="6">
    <source>
        <dbReference type="EMBL" id="EIC28024.1"/>
    </source>
</evidence>
<dbReference type="InterPro" id="IPR011075">
    <property type="entry name" value="TetR_C"/>
</dbReference>
<dbReference type="eggNOG" id="COG1309">
    <property type="taxonomic scope" value="Bacteria"/>
</dbReference>
<keyword evidence="7" id="KW-1185">Reference proteome</keyword>
<dbReference type="EMBL" id="CM001475">
    <property type="protein sequence ID" value="EIC28024.1"/>
    <property type="molecule type" value="Genomic_DNA"/>
</dbReference>
<dbReference type="GO" id="GO:0003677">
    <property type="term" value="F:DNA binding"/>
    <property type="evidence" value="ECO:0007669"/>
    <property type="project" value="UniProtKB-UniRule"/>
</dbReference>
<dbReference type="PANTHER" id="PTHR47506:SF3">
    <property type="entry name" value="HTH-TYPE TRANSCRIPTIONAL REGULATOR LMRA"/>
    <property type="match status" value="1"/>
</dbReference>
<accession>H8GKL6</accession>
<keyword evidence="3" id="KW-0804">Transcription</keyword>
<protein>
    <submittedName>
        <fullName evidence="6">Transcriptional regulator</fullName>
    </submittedName>
</protein>
<reference evidence="6 7" key="1">
    <citation type="journal article" date="2013" name="Genome Announc.">
        <title>Genome Sequence of the Obligate Gammaproteobacterial Methanotroph Methylomicrobium album Strain BG8.</title>
        <authorList>
            <person name="Kits K.D."/>
            <person name="Kalyuzhnaya M.G."/>
            <person name="Klotz M.G."/>
            <person name="Jetten M.S."/>
            <person name="Op den Camp H.J."/>
            <person name="Vuilleumier S."/>
            <person name="Bringel F."/>
            <person name="Dispirito A.A."/>
            <person name="Murrell J.C."/>
            <person name="Bruce D."/>
            <person name="Cheng J.F."/>
            <person name="Copeland A."/>
            <person name="Goodwin L."/>
            <person name="Hauser L."/>
            <person name="Lajus A."/>
            <person name="Land M.L."/>
            <person name="Lapidus A."/>
            <person name="Lucas S."/>
            <person name="Medigue C."/>
            <person name="Pitluck S."/>
            <person name="Woyke T."/>
            <person name="Zeytun A."/>
            <person name="Stein L.Y."/>
        </authorList>
    </citation>
    <scope>NUCLEOTIDE SEQUENCE [LARGE SCALE GENOMIC DNA]</scope>
    <source>
        <strain evidence="6 7">BG8</strain>
    </source>
</reference>
<organism evidence="6 7">
    <name type="scientific">Methylomicrobium album BG8</name>
    <dbReference type="NCBI Taxonomy" id="686340"/>
    <lineage>
        <taxon>Bacteria</taxon>
        <taxon>Pseudomonadati</taxon>
        <taxon>Pseudomonadota</taxon>
        <taxon>Gammaproteobacteria</taxon>
        <taxon>Methylococcales</taxon>
        <taxon>Methylococcaceae</taxon>
        <taxon>Methylomicrobium</taxon>
    </lineage>
</organism>
<dbReference type="Pfam" id="PF00440">
    <property type="entry name" value="TetR_N"/>
    <property type="match status" value="1"/>
</dbReference>